<organism evidence="2">
    <name type="scientific">Bradyrhizobium sp. LLZ17</name>
    <dbReference type="NCBI Taxonomy" id="3239388"/>
    <lineage>
        <taxon>Bacteria</taxon>
        <taxon>Pseudomonadati</taxon>
        <taxon>Pseudomonadota</taxon>
        <taxon>Alphaproteobacteria</taxon>
        <taxon>Hyphomicrobiales</taxon>
        <taxon>Nitrobacteraceae</taxon>
        <taxon>Bradyrhizobium</taxon>
    </lineage>
</organism>
<name>A0AB39XTU9_9BRAD</name>
<keyword evidence="1" id="KW-1133">Transmembrane helix</keyword>
<accession>A0AB39XTU9</accession>
<sequence length="113" mass="12166">MSRKLIILAAWCVLGFITFVTLSPIGLRPETGSVSIERFLAYGLLGTLFVMAYPQHFVRVVTLILVVASALELLQHLTPDRHGHIADAGEKIAGGVAGASIARLAQLLFRARA</sequence>
<dbReference type="EMBL" id="CP165734">
    <property type="protein sequence ID" value="XDV60641.1"/>
    <property type="molecule type" value="Genomic_DNA"/>
</dbReference>
<evidence type="ECO:0000313" key="2">
    <source>
        <dbReference type="EMBL" id="XDV60641.1"/>
    </source>
</evidence>
<evidence type="ECO:0000256" key="1">
    <source>
        <dbReference type="SAM" id="Phobius"/>
    </source>
</evidence>
<keyword evidence="1" id="KW-0812">Transmembrane</keyword>
<keyword evidence="1" id="KW-0472">Membrane</keyword>
<dbReference type="AlphaFoldDB" id="A0AB39XTU9"/>
<dbReference type="RefSeq" id="WP_369725992.1">
    <property type="nucleotide sequence ID" value="NZ_CP165734.1"/>
</dbReference>
<feature type="transmembrane region" description="Helical" evidence="1">
    <location>
        <begin position="39"/>
        <end position="71"/>
    </location>
</feature>
<feature type="transmembrane region" description="Helical" evidence="1">
    <location>
        <begin position="6"/>
        <end position="27"/>
    </location>
</feature>
<dbReference type="PIRSF" id="PIRSF033367">
    <property type="entry name" value="UCP033367_VanZ"/>
    <property type="match status" value="1"/>
</dbReference>
<dbReference type="InterPro" id="IPR017015">
    <property type="entry name" value="UCP033367_VanZ"/>
</dbReference>
<protein>
    <submittedName>
        <fullName evidence="2">VanZ family protein</fullName>
    </submittedName>
</protein>
<proteinExistence type="predicted"/>
<reference evidence="2" key="1">
    <citation type="submission" date="2024-08" db="EMBL/GenBank/DDBJ databases">
        <authorList>
            <person name="Chaddad Z."/>
            <person name="Lamrabet M."/>
            <person name="Bouhnik O."/>
            <person name="Alami S."/>
            <person name="Wipf D."/>
            <person name="Courty P.E."/>
            <person name="Missbah El Idrissi M."/>
        </authorList>
    </citation>
    <scope>NUCLEOTIDE SEQUENCE</scope>
    <source>
        <strain evidence="2">LLZ17</strain>
    </source>
</reference>
<gene>
    <name evidence="2" type="ORF">AB8Z38_15695</name>
</gene>